<dbReference type="InterPro" id="IPR036615">
    <property type="entry name" value="Mur_ligase_C_dom_sf"/>
</dbReference>
<dbReference type="GO" id="GO:0005524">
    <property type="term" value="F:ATP binding"/>
    <property type="evidence" value="ECO:0007669"/>
    <property type="project" value="UniProtKB-KW"/>
</dbReference>
<dbReference type="Gene3D" id="3.90.190.20">
    <property type="entry name" value="Mur ligase, C-terminal domain"/>
    <property type="match status" value="1"/>
</dbReference>
<dbReference type="Gene3D" id="3.40.1190.10">
    <property type="entry name" value="Mur-like, catalytic domain"/>
    <property type="match status" value="1"/>
</dbReference>
<feature type="domain" description="Mur ligase C-terminal" evidence="4">
    <location>
        <begin position="326"/>
        <end position="445"/>
    </location>
</feature>
<dbReference type="InterPro" id="IPR013221">
    <property type="entry name" value="Mur_ligase_cen"/>
</dbReference>
<dbReference type="PANTHER" id="PTHR43024:SF1">
    <property type="entry name" value="UDP-N-ACETYLMURAMOYL-TRIPEPTIDE--D-ALANYL-D-ALANINE LIGASE"/>
    <property type="match status" value="1"/>
</dbReference>
<dbReference type="KEGG" id="surl:BI350_10615"/>
<dbReference type="SUPFAM" id="SSF53244">
    <property type="entry name" value="MurD-like peptide ligases, peptide-binding domain"/>
    <property type="match status" value="1"/>
</dbReference>
<protein>
    <recommendedName>
        <fullName evidence="8">UDP-N-acetylmuramoyl-tripeptide--D-alanyl-D-alanine ligase</fullName>
    </recommendedName>
</protein>
<evidence type="ECO:0000259" key="4">
    <source>
        <dbReference type="Pfam" id="PF02875"/>
    </source>
</evidence>
<keyword evidence="3" id="KW-0067">ATP-binding</keyword>
<evidence type="ECO:0000256" key="3">
    <source>
        <dbReference type="ARBA" id="ARBA00022840"/>
    </source>
</evidence>
<organism evidence="6 7">
    <name type="scientific">Sporosarcina ureilytica</name>
    <dbReference type="NCBI Taxonomy" id="298596"/>
    <lineage>
        <taxon>Bacteria</taxon>
        <taxon>Bacillati</taxon>
        <taxon>Bacillota</taxon>
        <taxon>Bacilli</taxon>
        <taxon>Bacillales</taxon>
        <taxon>Caryophanaceae</taxon>
        <taxon>Sporosarcina</taxon>
    </lineage>
</organism>
<dbReference type="Proteomes" id="UP000185746">
    <property type="component" value="Chromosome"/>
</dbReference>
<dbReference type="InterPro" id="IPR051046">
    <property type="entry name" value="MurCDEF_CellWall_CoF430Synth"/>
</dbReference>
<dbReference type="InterPro" id="IPR004101">
    <property type="entry name" value="Mur_ligase_C"/>
</dbReference>
<sequence length="465" mass="52387">MDSFRKEKINLKIFCKVINGTVVHGPKKLKIFHIVDRINHVKNPYTAIFLKNKRKIVRQDRFRSNIPCAIVFEKGQLIDEYLPNVTYIMVKDMENAYWNFVHHYRHMYDIPVFAITGTCGKTTVKEMITQILRSKYKVEATIKTRNGEHRSLRYLCGITEETDVAVFETPVDYPGLLESNCMYFQPTIGMITNIGVDHLQLCGTVENYIQAKGEILKGLGYKGTLILNADDERTKKISLAKYKGKLIYFGINAPADYRASDIRYGTDGMEFTLLHQHLKYQGFVPGYGEHQVYNALSAIAAVHQIGFGISEALELLKSFKKFPGQLETVTGYNGSLIIDDTWKSNPTSTDACLKVLKTIGEDKKKIAVIGSSSWLGEEESDIHKEIGKIIANHQIDTLFAYGTFANQIAAGAKGMKGEVFTCLTSNHLEKLLLPLLGQDTAVLLKTCMRDKSIKSLVSMLKGYPK</sequence>
<keyword evidence="2" id="KW-0547">Nucleotide-binding</keyword>
<evidence type="ECO:0008006" key="8">
    <source>
        <dbReference type="Google" id="ProtNLM"/>
    </source>
</evidence>
<dbReference type="Pfam" id="PF08245">
    <property type="entry name" value="Mur_ligase_M"/>
    <property type="match status" value="1"/>
</dbReference>
<feature type="domain" description="Mur ligase central" evidence="5">
    <location>
        <begin position="115"/>
        <end position="302"/>
    </location>
</feature>
<dbReference type="AlphaFoldDB" id="A0A1D8JGY1"/>
<dbReference type="PANTHER" id="PTHR43024">
    <property type="entry name" value="UDP-N-ACETYLMURAMOYL-TRIPEPTIDE--D-ALANYL-D-ALANINE LIGASE"/>
    <property type="match status" value="1"/>
</dbReference>
<gene>
    <name evidence="6" type="ORF">BI350_10615</name>
</gene>
<dbReference type="Pfam" id="PF02875">
    <property type="entry name" value="Mur_ligase_C"/>
    <property type="match status" value="1"/>
</dbReference>
<accession>A0A1D8JGY1</accession>
<keyword evidence="1" id="KW-0436">Ligase</keyword>
<evidence type="ECO:0000256" key="1">
    <source>
        <dbReference type="ARBA" id="ARBA00022598"/>
    </source>
</evidence>
<dbReference type="EMBL" id="CP017560">
    <property type="protein sequence ID" value="AOV07944.1"/>
    <property type="molecule type" value="Genomic_DNA"/>
</dbReference>
<keyword evidence="7" id="KW-1185">Reference proteome</keyword>
<evidence type="ECO:0000259" key="5">
    <source>
        <dbReference type="Pfam" id="PF08245"/>
    </source>
</evidence>
<dbReference type="InterPro" id="IPR036565">
    <property type="entry name" value="Mur-like_cat_sf"/>
</dbReference>
<reference evidence="6 7" key="1">
    <citation type="submission" date="2016-09" db="EMBL/GenBank/DDBJ databases">
        <title>Complete genome sequence of the Lysinibacillus sphaericus LMG 22257, a specie of Bacillus with ureolytic activity that can effectively biodeposit calcium carbonate.</title>
        <authorList>
            <person name="Yan W."/>
        </authorList>
    </citation>
    <scope>NUCLEOTIDE SEQUENCE [LARGE SCALE GENOMIC DNA]</scope>
    <source>
        <strain evidence="6 7">LMG 22257</strain>
    </source>
</reference>
<proteinExistence type="predicted"/>
<dbReference type="RefSeq" id="WP_075528093.1">
    <property type="nucleotide sequence ID" value="NZ_CP017560.1"/>
</dbReference>
<evidence type="ECO:0000313" key="7">
    <source>
        <dbReference type="Proteomes" id="UP000185746"/>
    </source>
</evidence>
<dbReference type="SUPFAM" id="SSF53623">
    <property type="entry name" value="MurD-like peptide ligases, catalytic domain"/>
    <property type="match status" value="1"/>
</dbReference>
<evidence type="ECO:0000256" key="2">
    <source>
        <dbReference type="ARBA" id="ARBA00022741"/>
    </source>
</evidence>
<dbReference type="GO" id="GO:0016881">
    <property type="term" value="F:acid-amino acid ligase activity"/>
    <property type="evidence" value="ECO:0007669"/>
    <property type="project" value="InterPro"/>
</dbReference>
<evidence type="ECO:0000313" key="6">
    <source>
        <dbReference type="EMBL" id="AOV07944.1"/>
    </source>
</evidence>
<name>A0A1D8JGY1_9BACL</name>